<evidence type="ECO:0000256" key="6">
    <source>
        <dbReference type="SAM" id="MobiDB-lite"/>
    </source>
</evidence>
<keyword evidence="5" id="KW-0804">Transcription</keyword>
<feature type="domain" description="WRC" evidence="8">
    <location>
        <begin position="169"/>
        <end position="213"/>
    </location>
</feature>
<sequence length="455" mass="50093">MQPNKSFNRNYTMMPCHHQNLPTAGTAEFGLQGCCNGNGDCGPLFFDTSNQLSNSSSITHNINDVVGAGNVLPKTQLHHPNSDIFSFNSSAWWVTGGGIVNVRAPFFTEAQRQELERQTMIYKYMTTSVPVPPQLLIPTITKTPKSFARMHYSNQVKGSLELGISNSSDPEPWRCRRTDGKKWRCSRDVVPHQKYCERHSHKSRPRSRKPVESQLPPPHFRNIGNNQNSSTIPYTTKPLFANHQSPSPPPFSTSMASSTFLHDQTRCLEWFMKGETEAVVDGSNQDWLKAGLRLDNVNHDCDATMDISEHQYEHTHHRLNDQCSLLLAPKLTPFQEAPNSSGQAQETRHFIDAWSAAAEREQIGEFGNRCSVSSNDKVPVSSLSLSMSGGNGRCAEENENAKMGAIGDMKSQWIMNPVSWLGSPPGGPLAEALCLGVAGSSGCNSGGTISSRSSS</sequence>
<feature type="compositionally biased region" description="Basic residues" evidence="6">
    <location>
        <begin position="199"/>
        <end position="208"/>
    </location>
</feature>
<comment type="domain">
    <text evidence="5">The QLQ domain and WRC domain may be involved in protein-protein interaction and DNA-binding, respectively.</text>
</comment>
<dbReference type="GO" id="GO:0099402">
    <property type="term" value="P:plant organ development"/>
    <property type="evidence" value="ECO:0007669"/>
    <property type="project" value="UniProtKB-ARBA"/>
</dbReference>
<dbReference type="GeneID" id="107430060"/>
<dbReference type="KEGG" id="zju:107430060"/>
<evidence type="ECO:0000313" key="10">
    <source>
        <dbReference type="RefSeq" id="XP_015896328.3"/>
    </source>
</evidence>
<dbReference type="PROSITE" id="PS51667">
    <property type="entry name" value="WRC"/>
    <property type="match status" value="1"/>
</dbReference>
<protein>
    <recommendedName>
        <fullName evidence="5">Growth-regulating factor</fullName>
    </recommendedName>
</protein>
<feature type="region of interest" description="Disordered" evidence="6">
    <location>
        <begin position="196"/>
        <end position="232"/>
    </location>
</feature>
<evidence type="ECO:0000256" key="3">
    <source>
        <dbReference type="ARBA" id="ARBA00023242"/>
    </source>
</evidence>
<dbReference type="GO" id="GO:0005634">
    <property type="term" value="C:nucleus"/>
    <property type="evidence" value="ECO:0007669"/>
    <property type="project" value="UniProtKB-SubCell"/>
</dbReference>
<comment type="subcellular location">
    <subcellularLocation>
        <location evidence="1 4 5">Nucleus</location>
    </subcellularLocation>
</comment>
<dbReference type="AlphaFoldDB" id="A0A6P4AM91"/>
<evidence type="ECO:0000259" key="8">
    <source>
        <dbReference type="PROSITE" id="PS51667"/>
    </source>
</evidence>
<evidence type="ECO:0000313" key="9">
    <source>
        <dbReference type="Proteomes" id="UP001652623"/>
    </source>
</evidence>
<comment type="similarity">
    <text evidence="2 5">Belongs to the GRF family.</text>
</comment>
<feature type="short sequence motif" description="Bipartite nuclear localization signal" evidence="4">
    <location>
        <begin position="202"/>
        <end position="209"/>
    </location>
</feature>
<name>A0A6P4AM91_ZIZJJ</name>
<dbReference type="InterPro" id="IPR014978">
    <property type="entry name" value="Gln-Leu-Gln_QLQ"/>
</dbReference>
<dbReference type="GO" id="GO:0006355">
    <property type="term" value="P:regulation of DNA-templated transcription"/>
    <property type="evidence" value="ECO:0007669"/>
    <property type="project" value="InterPro"/>
</dbReference>
<dbReference type="InParanoid" id="A0A6P4AM91"/>
<accession>A0A6P4AM91</accession>
<evidence type="ECO:0000259" key="7">
    <source>
        <dbReference type="PROSITE" id="PS51666"/>
    </source>
</evidence>
<dbReference type="RefSeq" id="XP_015896328.3">
    <property type="nucleotide sequence ID" value="XM_016040842.4"/>
</dbReference>
<reference evidence="10" key="1">
    <citation type="submission" date="2025-08" db="UniProtKB">
        <authorList>
            <consortium name="RefSeq"/>
        </authorList>
    </citation>
    <scope>IDENTIFICATION</scope>
    <source>
        <tissue evidence="10">Seedling</tissue>
    </source>
</reference>
<keyword evidence="5" id="KW-0805">Transcription regulation</keyword>
<dbReference type="PANTHER" id="PTHR31602:SF3">
    <property type="entry name" value="GROWTH-REGULATING FACTOR 8"/>
    <property type="match status" value="1"/>
</dbReference>
<feature type="short sequence motif" description="Bipartite nuclear localization signal" evidence="4">
    <location>
        <begin position="174"/>
        <end position="184"/>
    </location>
</feature>
<gene>
    <name evidence="10" type="primary">LOC107430060</name>
</gene>
<dbReference type="InterPro" id="IPR014977">
    <property type="entry name" value="WRC_dom"/>
</dbReference>
<keyword evidence="3 4" id="KW-0539">Nucleus</keyword>
<dbReference type="GO" id="GO:0006351">
    <property type="term" value="P:DNA-templated transcription"/>
    <property type="evidence" value="ECO:0007669"/>
    <property type="project" value="UniProtKB-UniRule"/>
</dbReference>
<evidence type="ECO:0000256" key="5">
    <source>
        <dbReference type="RuleBase" id="RU367127"/>
    </source>
</evidence>
<dbReference type="PANTHER" id="PTHR31602">
    <property type="entry name" value="GROWTH-REGULATING FACTOR 5"/>
    <property type="match status" value="1"/>
</dbReference>
<dbReference type="InterPro" id="IPR031137">
    <property type="entry name" value="GRF"/>
</dbReference>
<keyword evidence="5" id="KW-0010">Activator</keyword>
<evidence type="ECO:0000256" key="1">
    <source>
        <dbReference type="ARBA" id="ARBA00004123"/>
    </source>
</evidence>
<feature type="domain" description="QLQ" evidence="7">
    <location>
        <begin position="106"/>
        <end position="141"/>
    </location>
</feature>
<comment type="function">
    <text evidence="5">Transcription activator.</text>
</comment>
<evidence type="ECO:0000256" key="2">
    <source>
        <dbReference type="ARBA" id="ARBA00008122"/>
    </source>
</evidence>
<dbReference type="Pfam" id="PF08880">
    <property type="entry name" value="QLQ"/>
    <property type="match status" value="1"/>
</dbReference>
<dbReference type="Pfam" id="PF08879">
    <property type="entry name" value="WRC"/>
    <property type="match status" value="1"/>
</dbReference>
<evidence type="ECO:0000256" key="4">
    <source>
        <dbReference type="PROSITE-ProRule" id="PRU01002"/>
    </source>
</evidence>
<dbReference type="Proteomes" id="UP001652623">
    <property type="component" value="Chromosome 6"/>
</dbReference>
<feature type="compositionally biased region" description="Polar residues" evidence="6">
    <location>
        <begin position="223"/>
        <end position="232"/>
    </location>
</feature>
<organism evidence="9 10">
    <name type="scientific">Ziziphus jujuba</name>
    <name type="common">Chinese jujube</name>
    <name type="synonym">Ziziphus sativa</name>
    <dbReference type="NCBI Taxonomy" id="326968"/>
    <lineage>
        <taxon>Eukaryota</taxon>
        <taxon>Viridiplantae</taxon>
        <taxon>Streptophyta</taxon>
        <taxon>Embryophyta</taxon>
        <taxon>Tracheophyta</taxon>
        <taxon>Spermatophyta</taxon>
        <taxon>Magnoliopsida</taxon>
        <taxon>eudicotyledons</taxon>
        <taxon>Gunneridae</taxon>
        <taxon>Pentapetalae</taxon>
        <taxon>rosids</taxon>
        <taxon>fabids</taxon>
        <taxon>Rosales</taxon>
        <taxon>Rhamnaceae</taxon>
        <taxon>Paliureae</taxon>
        <taxon>Ziziphus</taxon>
    </lineage>
</organism>
<dbReference type="GO" id="GO:0005524">
    <property type="term" value="F:ATP binding"/>
    <property type="evidence" value="ECO:0007669"/>
    <property type="project" value="UniProtKB-UniRule"/>
</dbReference>
<keyword evidence="9" id="KW-1185">Reference proteome</keyword>
<proteinExistence type="inferred from homology"/>
<dbReference type="SMART" id="SM00951">
    <property type="entry name" value="QLQ"/>
    <property type="match status" value="1"/>
</dbReference>
<dbReference type="PROSITE" id="PS51666">
    <property type="entry name" value="QLQ"/>
    <property type="match status" value="1"/>
</dbReference>